<dbReference type="InterPro" id="IPR022625">
    <property type="entry name" value="TypeI_RM_Rsu_C"/>
</dbReference>
<sequence>MLGNERRRTAELEKEDIIDDVVFEIELIKQVEINVDYILRLVRQHQEDRGQQHDQEFRADITRAIDSSPSLRNKKDLIERFVDTVSMADEIDAQWQQYVSRQREEELAGIIAEEKLDPERTRRLVEESFRDGELRTTGTQISDLLPPVSRFAKGNPRLKLKQRVIERLSEFVERFKGLGSSGAPKG</sequence>
<dbReference type="AlphaFoldDB" id="A0AAU7V9E1"/>
<accession>A0AAU7V9E1</accession>
<dbReference type="KEGG" id="sapp:SAC06_09705"/>
<proteinExistence type="predicted"/>
<dbReference type="RefSeq" id="WP_350258103.1">
    <property type="nucleotide sequence ID" value="NZ_CP138335.1"/>
</dbReference>
<protein>
    <recommendedName>
        <fullName evidence="1">Type I restriction enzyme R protein C-terminal domain-containing protein</fullName>
    </recommendedName>
</protein>
<gene>
    <name evidence="2" type="ORF">SAC06_09705</name>
</gene>
<feature type="domain" description="Type I restriction enzyme R protein C-terminal" evidence="1">
    <location>
        <begin position="8"/>
        <end position="175"/>
    </location>
</feature>
<evidence type="ECO:0000313" key="2">
    <source>
        <dbReference type="EMBL" id="XBW07902.1"/>
    </source>
</evidence>
<name>A0AAU7V9E1_9ACTO</name>
<dbReference type="Pfam" id="PF12008">
    <property type="entry name" value="EcoR124_C"/>
    <property type="match status" value="1"/>
</dbReference>
<dbReference type="EMBL" id="CP138335">
    <property type="protein sequence ID" value="XBW07902.1"/>
    <property type="molecule type" value="Genomic_DNA"/>
</dbReference>
<evidence type="ECO:0000259" key="1">
    <source>
        <dbReference type="Pfam" id="PF12008"/>
    </source>
</evidence>
<organism evidence="2">
    <name type="scientific">Scrofimicrobium appendicitidis</name>
    <dbReference type="NCBI Taxonomy" id="3079930"/>
    <lineage>
        <taxon>Bacteria</taxon>
        <taxon>Bacillati</taxon>
        <taxon>Actinomycetota</taxon>
        <taxon>Actinomycetes</taxon>
        <taxon>Actinomycetales</taxon>
        <taxon>Actinomycetaceae</taxon>
        <taxon>Scrofimicrobium</taxon>
    </lineage>
</organism>
<reference evidence="2" key="1">
    <citation type="submission" date="2023-11" db="EMBL/GenBank/DDBJ databases">
        <title>Scrofimicrobium hongkongense sp. nov., isolated from a patient with peritonitis.</title>
        <authorList>
            <person name="Lao H.Y."/>
            <person name="Wong A.Y.P."/>
            <person name="Ng T.L."/>
            <person name="Wong R.Y.L."/>
            <person name="Yau M.C.Y."/>
            <person name="Lam J.Y.W."/>
            <person name="Siu G.K.H."/>
        </authorList>
    </citation>
    <scope>NUCLEOTIDE SEQUENCE</scope>
    <source>
        <strain evidence="2">R131</strain>
    </source>
</reference>